<feature type="region of interest" description="Disordered" evidence="1">
    <location>
        <begin position="347"/>
        <end position="403"/>
    </location>
</feature>
<protein>
    <submittedName>
        <fullName evidence="2">Uncharacterized protein</fullName>
    </submittedName>
</protein>
<dbReference type="EMBL" id="CAMXCT030001466">
    <property type="protein sequence ID" value="CAL4777663.1"/>
    <property type="molecule type" value="Genomic_DNA"/>
</dbReference>
<gene>
    <name evidence="2" type="ORF">C1SCF055_LOCUS17347</name>
</gene>
<proteinExistence type="predicted"/>
<keyword evidence="4" id="KW-1185">Reference proteome</keyword>
<evidence type="ECO:0000256" key="1">
    <source>
        <dbReference type="SAM" id="MobiDB-lite"/>
    </source>
</evidence>
<evidence type="ECO:0000313" key="4">
    <source>
        <dbReference type="Proteomes" id="UP001152797"/>
    </source>
</evidence>
<feature type="compositionally biased region" description="Low complexity" evidence="1">
    <location>
        <begin position="347"/>
        <end position="363"/>
    </location>
</feature>
<dbReference type="Proteomes" id="UP001152797">
    <property type="component" value="Unassembled WGS sequence"/>
</dbReference>
<dbReference type="AlphaFoldDB" id="A0A9P1FW54"/>
<accession>A0A9P1FW54</accession>
<sequence length="470" mass="50906">MEKIQRALNATLQFLQKSDKLDAKAYAEIEASQVASLIRRLNDVKLEIDDAAALTETIQSSALMDGNKSCLTRAISSSLCKEELPGGKSRQTLLSGFLNYLTAEDREALQNEEQHAFTRATCAVKRCIKLEVATLVQKFEMASTADECNALLREYKRCLKSSRAGLQPSVPEFPADPRSLPPGVLEQAYDGQEAEVLQVDESPSKELTMGDKKASSKNPTDFFSMMQSMQGMQANMKNWQRMQQMMMQVNNDDQDQPLSNLVVFPNKKRKSLESTASPAASAGQGAALALQDQEVRKEVQSPDVPAPFQVPAAQPLLAAAPADAAQEVDDHALEMKKAFEKRAAMKKPACAPKATPKATVKSAAKAKPKATPKATVNNAAKAKPKAGGKTVAKATLKGASKRPSMIPKGGPTCYYLTGKIHRSDTSTCWRVFRHSSGRCDLKVNWKGSPSTAWDRACSVIEEAAGKGGAK</sequence>
<organism evidence="2">
    <name type="scientific">Cladocopium goreaui</name>
    <dbReference type="NCBI Taxonomy" id="2562237"/>
    <lineage>
        <taxon>Eukaryota</taxon>
        <taxon>Sar</taxon>
        <taxon>Alveolata</taxon>
        <taxon>Dinophyceae</taxon>
        <taxon>Suessiales</taxon>
        <taxon>Symbiodiniaceae</taxon>
        <taxon>Cladocopium</taxon>
    </lineage>
</organism>
<reference evidence="2" key="1">
    <citation type="submission" date="2022-10" db="EMBL/GenBank/DDBJ databases">
        <authorList>
            <person name="Chen Y."/>
            <person name="Dougan E. K."/>
            <person name="Chan C."/>
            <person name="Rhodes N."/>
            <person name="Thang M."/>
        </authorList>
    </citation>
    <scope>NUCLEOTIDE SEQUENCE</scope>
</reference>
<evidence type="ECO:0000313" key="3">
    <source>
        <dbReference type="EMBL" id="CAL1143726.1"/>
    </source>
</evidence>
<feature type="compositionally biased region" description="Low complexity" evidence="1">
    <location>
        <begin position="371"/>
        <end position="395"/>
    </location>
</feature>
<name>A0A9P1FW54_9DINO</name>
<comment type="caution">
    <text evidence="2">The sequence shown here is derived from an EMBL/GenBank/DDBJ whole genome shotgun (WGS) entry which is preliminary data.</text>
</comment>
<dbReference type="EMBL" id="CAMXCT010001466">
    <property type="protein sequence ID" value="CAI3990351.1"/>
    <property type="molecule type" value="Genomic_DNA"/>
</dbReference>
<reference evidence="3" key="2">
    <citation type="submission" date="2024-04" db="EMBL/GenBank/DDBJ databases">
        <authorList>
            <person name="Chen Y."/>
            <person name="Shah S."/>
            <person name="Dougan E. K."/>
            <person name="Thang M."/>
            <person name="Chan C."/>
        </authorList>
    </citation>
    <scope>NUCLEOTIDE SEQUENCE [LARGE SCALE GENOMIC DNA]</scope>
</reference>
<evidence type="ECO:0000313" key="2">
    <source>
        <dbReference type="EMBL" id="CAI3990351.1"/>
    </source>
</evidence>
<dbReference type="EMBL" id="CAMXCT020001466">
    <property type="protein sequence ID" value="CAL1143726.1"/>
    <property type="molecule type" value="Genomic_DNA"/>
</dbReference>